<keyword evidence="3" id="KW-1185">Reference proteome</keyword>
<evidence type="ECO:0000313" key="2">
    <source>
        <dbReference type="EMBL" id="BAJ64793.1"/>
    </source>
</evidence>
<feature type="transmembrane region" description="Helical" evidence="1">
    <location>
        <begin position="401"/>
        <end position="422"/>
    </location>
</feature>
<reference evidence="2 3" key="1">
    <citation type="submission" date="2010-12" db="EMBL/GenBank/DDBJ databases">
        <title>Whole genome sequence of Anaerolinea thermophila UNI-1.</title>
        <authorList>
            <person name="Narita-Yamada S."/>
            <person name="Kishi E."/>
            <person name="Watanabe Y."/>
            <person name="Takasaki K."/>
            <person name="Ankai A."/>
            <person name="Oguchi A."/>
            <person name="Fukui S."/>
            <person name="Takahashi M."/>
            <person name="Yashiro I."/>
            <person name="Hosoyama A."/>
            <person name="Sekiguchi Y."/>
            <person name="Hanada S."/>
            <person name="Fujita N."/>
        </authorList>
    </citation>
    <scope>NUCLEOTIDE SEQUENCE [LARGE SCALE GENOMIC DNA]</scope>
    <source>
        <strain evidence="3">DSM 14523 / JCM 11388 / NBRC 100420 / UNI-1</strain>
    </source>
</reference>
<sequence length="621" mass="69277">MKKITKFLSSPESVFLLLATLFGVVFAVFIPYGAGFDEEQHVIRIYDLAAAKWLPNQRDPGNDSFFTPVDFVRYAYQRRFFQTPAQDLLEGSAFHEPLNRNNLLGTLTRSIYSPFNFLPQAATARFFWRKYDYPVVPVAILCRIAGLAMYIGLSFLAVRLLPVGKWTLAVLALAPSALYQAATLNADGFTNGVSFLFAAVVLHLALDECPVFSRWKVVLLMVSILLVGTAKPGMFVLFPLLFLLPVRRFPSKGWALATGIAVVVAIAFGVQYNALAVQTSHFAGTDEGSLSQQIALIQAHPWDFLYTLIWGNLRAIGNYFMEWAAVYGHWAGVVPAPVYAFYVAALIFALGAETLPARLTPYQRWVLGGTFLISSGAFALLYTINNYVPGSLAGFGHQGRYYIPTAPLLYLALSGLFSFHNFVQKKLPLFLTGSITLSLAFYLLGIYATYYTYCGTSWYTFQGCTQPVYKNIEWAQTPALEFSSSTPLRQEFPNRCGELEQIQIYIHAKTSEPDTTLVFTLKDSADHILAEERVPANTLPAKRFFVWRIPEEVQTKTASALEIRATGKGVVELALNGGDYFREAHLIVGNQEIADDLVFRYVCTPFWKQIIQVVIPIEANN</sequence>
<organism evidence="2 3">
    <name type="scientific">Anaerolinea thermophila (strain DSM 14523 / JCM 11388 / NBRC 100420 / UNI-1)</name>
    <dbReference type="NCBI Taxonomy" id="926569"/>
    <lineage>
        <taxon>Bacteria</taxon>
        <taxon>Bacillati</taxon>
        <taxon>Chloroflexota</taxon>
        <taxon>Anaerolineae</taxon>
        <taxon>Anaerolineales</taxon>
        <taxon>Anaerolineaceae</taxon>
        <taxon>Anaerolinea</taxon>
    </lineage>
</organism>
<dbReference type="EMBL" id="AP012029">
    <property type="protein sequence ID" value="BAJ64793.1"/>
    <property type="molecule type" value="Genomic_DNA"/>
</dbReference>
<feature type="transmembrane region" description="Helical" evidence="1">
    <location>
        <begin position="218"/>
        <end position="242"/>
    </location>
</feature>
<feature type="transmembrane region" description="Helical" evidence="1">
    <location>
        <begin position="362"/>
        <end position="381"/>
    </location>
</feature>
<dbReference type="InParanoid" id="E8N150"/>
<dbReference type="HOGENOM" id="CLU_439832_0_0_0"/>
<gene>
    <name evidence="2" type="ordered locus">ANT_27670</name>
</gene>
<keyword evidence="1" id="KW-0472">Membrane</keyword>
<feature type="transmembrane region" description="Helical" evidence="1">
    <location>
        <begin position="327"/>
        <end position="350"/>
    </location>
</feature>
<protein>
    <submittedName>
        <fullName evidence="2">Hypothetical membrane protein</fullName>
    </submittedName>
</protein>
<evidence type="ECO:0000256" key="1">
    <source>
        <dbReference type="SAM" id="Phobius"/>
    </source>
</evidence>
<dbReference type="RefSeq" id="WP_013561141.1">
    <property type="nucleotide sequence ID" value="NC_014960.1"/>
</dbReference>
<feature type="transmembrane region" description="Helical" evidence="1">
    <location>
        <begin position="14"/>
        <end position="34"/>
    </location>
</feature>
<proteinExistence type="predicted"/>
<dbReference type="OrthoDB" id="2220917at2"/>
<dbReference type="STRING" id="926569.ANT_27670"/>
<dbReference type="Pfam" id="PF09913">
    <property type="entry name" value="DUF2142"/>
    <property type="match status" value="1"/>
</dbReference>
<accession>E8N150</accession>
<keyword evidence="1" id="KW-0812">Transmembrane</keyword>
<feature type="transmembrane region" description="Helical" evidence="1">
    <location>
        <begin position="135"/>
        <end position="157"/>
    </location>
</feature>
<dbReference type="eggNOG" id="COG4713">
    <property type="taxonomic scope" value="Bacteria"/>
</dbReference>
<keyword evidence="1" id="KW-1133">Transmembrane helix</keyword>
<dbReference type="AlphaFoldDB" id="E8N150"/>
<dbReference type="Proteomes" id="UP000008922">
    <property type="component" value="Chromosome"/>
</dbReference>
<evidence type="ECO:0000313" key="3">
    <source>
        <dbReference type="Proteomes" id="UP000008922"/>
    </source>
</evidence>
<feature type="transmembrane region" description="Helical" evidence="1">
    <location>
        <begin position="254"/>
        <end position="272"/>
    </location>
</feature>
<feature type="transmembrane region" description="Helical" evidence="1">
    <location>
        <begin position="429"/>
        <end position="453"/>
    </location>
</feature>
<dbReference type="InterPro" id="IPR018674">
    <property type="entry name" value="DUF2142_membrane"/>
</dbReference>
<dbReference type="KEGG" id="atm:ANT_27670"/>
<name>E8N150_ANATU</name>
<feature type="transmembrane region" description="Helical" evidence="1">
    <location>
        <begin position="163"/>
        <end position="182"/>
    </location>
</feature>